<dbReference type="GO" id="GO:0005524">
    <property type="term" value="F:ATP binding"/>
    <property type="evidence" value="ECO:0007669"/>
    <property type="project" value="UniProtKB-KW"/>
</dbReference>
<evidence type="ECO:0000256" key="9">
    <source>
        <dbReference type="ARBA" id="ARBA00023128"/>
    </source>
</evidence>
<dbReference type="KEGG" id="erc:Ecym_7454"/>
<dbReference type="Pfam" id="PF03147">
    <property type="entry name" value="FDX-ACB"/>
    <property type="match status" value="1"/>
</dbReference>
<dbReference type="Pfam" id="PF01409">
    <property type="entry name" value="tRNA-synt_2d"/>
    <property type="match status" value="2"/>
</dbReference>
<keyword evidence="10" id="KW-0030">Aminoacyl-tRNA synthetase</keyword>
<comment type="subcellular location">
    <subcellularLocation>
        <location evidence="1">Mitochondrion matrix</location>
    </subcellularLocation>
</comment>
<dbReference type="FunCoup" id="G8JWQ8">
    <property type="interactions" value="727"/>
</dbReference>
<dbReference type="Gene3D" id="3.30.930.10">
    <property type="entry name" value="Bira Bifunctional Protein, Domain 2"/>
    <property type="match status" value="1"/>
</dbReference>
<sequence length="494" mass="56789">MKSLENESFIIYNETAIPSGTAQKNPNSSLSYIGKMKRVIDIFPRFTRSYAVKLAKTISVNGKTFETSESHTNVTPSIIALTSRSLHLNESHPVGILRSMIEKKLNSIDGAYKTYNEFEPVVTVEENFDSLGFPVDHPGRSKSDTYYINSKHLLRTHTSAHEMECFGNIKNKITDKPGFLISADVYRRDEIDRTHYPAFHQMEGARLWVRDKNLTSEGVGKHILQIREDVANLEQQLQAEKTRLIVQDDASLEGNPKQDYMTDLEVELCTRHLKRSIELVVAQVFNKKLESLGDVKQELKVRWIKAYFPWTAPSWEIEVWWKGEWLELCGCGLVREQVYLNAGYEPGTTIGWAFGLGLDRIAMLLFEVLDIRLFWTTDPRFKNQFKPGEVTSFKSYSKYPGTVRDIAFWLPDDEPRLPAIHENDLMEIVRNTAGDLVESVKLIDTFVHPKTGRKSLCYRVNYQSMDRNVTNEEINTFQEKVRTDLAALYGVELR</sequence>
<dbReference type="Gene3D" id="3.30.70.380">
    <property type="entry name" value="Ferrodoxin-fold anticodon-binding domain"/>
    <property type="match status" value="1"/>
</dbReference>
<feature type="domain" description="FDX-ACB" evidence="16">
    <location>
        <begin position="397"/>
        <end position="494"/>
    </location>
</feature>
<dbReference type="SUPFAM" id="SSF55681">
    <property type="entry name" value="Class II aaRS and biotin synthetases"/>
    <property type="match status" value="1"/>
</dbReference>
<evidence type="ECO:0000256" key="11">
    <source>
        <dbReference type="ARBA" id="ARBA00031194"/>
    </source>
</evidence>
<evidence type="ECO:0000313" key="17">
    <source>
        <dbReference type="EMBL" id="AET41273.1"/>
    </source>
</evidence>
<dbReference type="InterPro" id="IPR005121">
    <property type="entry name" value="Fdx_antiC-bd"/>
</dbReference>
<comment type="function">
    <text evidence="13">Is responsible for the charging of tRNA(Phe) with phenylalanine in mitochondrial translation.</text>
</comment>
<dbReference type="PANTHER" id="PTHR11538:SF41">
    <property type="entry name" value="PHENYLALANINE--TRNA LIGASE, MITOCHONDRIAL"/>
    <property type="match status" value="1"/>
</dbReference>
<dbReference type="AlphaFoldDB" id="G8JWQ8"/>
<dbReference type="InterPro" id="IPR045864">
    <property type="entry name" value="aa-tRNA-synth_II/BPL/LPL"/>
</dbReference>
<evidence type="ECO:0000256" key="8">
    <source>
        <dbReference type="ARBA" id="ARBA00022946"/>
    </source>
</evidence>
<dbReference type="InParanoid" id="G8JWQ8"/>
<keyword evidence="9" id="KW-0496">Mitochondrion</keyword>
<dbReference type="InterPro" id="IPR036690">
    <property type="entry name" value="Fdx_antiC-bd_sf"/>
</dbReference>
<evidence type="ECO:0000256" key="6">
    <source>
        <dbReference type="ARBA" id="ARBA00022840"/>
    </source>
</evidence>
<keyword evidence="8" id="KW-0809">Transit peptide</keyword>
<dbReference type="GO" id="GO:0070156">
    <property type="term" value="P:mitochondrial phenylalanyl-tRNA aminoacylation"/>
    <property type="evidence" value="ECO:0007669"/>
    <property type="project" value="EnsemblFungi"/>
</dbReference>
<name>G8JWQ8_ERECY</name>
<dbReference type="HOGENOM" id="CLU_022696_0_1_1"/>
<dbReference type="PROSITE" id="PS51447">
    <property type="entry name" value="FDX_ACB"/>
    <property type="match status" value="1"/>
</dbReference>
<comment type="similarity">
    <text evidence="2">Belongs to the class-II aminoacyl-tRNA synthetase family.</text>
</comment>
<protein>
    <recommendedName>
        <fullName evidence="14">Phenylalanine--tRNA ligase, mitochondrial</fullName>
        <ecNumber evidence="3">6.1.1.20</ecNumber>
    </recommendedName>
    <alternativeName>
        <fullName evidence="11">Phenylalanyl-tRNA synthetase</fullName>
    </alternativeName>
</protein>
<dbReference type="GO" id="GO:0004826">
    <property type="term" value="F:phenylalanine-tRNA ligase activity"/>
    <property type="evidence" value="ECO:0007669"/>
    <property type="project" value="UniProtKB-EC"/>
</dbReference>
<evidence type="ECO:0000256" key="1">
    <source>
        <dbReference type="ARBA" id="ARBA00004305"/>
    </source>
</evidence>
<dbReference type="GeneID" id="11471457"/>
<evidence type="ECO:0000259" key="16">
    <source>
        <dbReference type="PROSITE" id="PS51447"/>
    </source>
</evidence>
<gene>
    <name evidence="17" type="ordered locus">Ecym_7454</name>
</gene>
<dbReference type="GO" id="GO:0005759">
    <property type="term" value="C:mitochondrial matrix"/>
    <property type="evidence" value="ECO:0007669"/>
    <property type="project" value="UniProtKB-SubCell"/>
</dbReference>
<dbReference type="STRING" id="931890.G8JWQ8"/>
<evidence type="ECO:0000256" key="3">
    <source>
        <dbReference type="ARBA" id="ARBA00012814"/>
    </source>
</evidence>
<dbReference type="Proteomes" id="UP000006790">
    <property type="component" value="Chromosome 7"/>
</dbReference>
<dbReference type="FunFam" id="3.30.70.380:FF:000002">
    <property type="entry name" value="phenylalanine--tRNA ligase, mitochondrial"/>
    <property type="match status" value="1"/>
</dbReference>
<organism evidence="17 18">
    <name type="scientific">Eremothecium cymbalariae (strain CBS 270.75 / DBVPG 7215 / KCTC 17166 / NRRL Y-17582)</name>
    <name type="common">Yeast</name>
    <dbReference type="NCBI Taxonomy" id="931890"/>
    <lineage>
        <taxon>Eukaryota</taxon>
        <taxon>Fungi</taxon>
        <taxon>Dikarya</taxon>
        <taxon>Ascomycota</taxon>
        <taxon>Saccharomycotina</taxon>
        <taxon>Saccharomycetes</taxon>
        <taxon>Saccharomycetales</taxon>
        <taxon>Saccharomycetaceae</taxon>
        <taxon>Eremothecium</taxon>
    </lineage>
</organism>
<dbReference type="SMART" id="SM00896">
    <property type="entry name" value="FDX-ACB"/>
    <property type="match status" value="1"/>
</dbReference>
<dbReference type="EC" id="6.1.1.20" evidence="3"/>
<keyword evidence="18" id="KW-1185">Reference proteome</keyword>
<evidence type="ECO:0000256" key="4">
    <source>
        <dbReference type="ARBA" id="ARBA00022598"/>
    </source>
</evidence>
<keyword evidence="6" id="KW-0067">ATP-binding</keyword>
<dbReference type="FunFam" id="3.30.930.10:FF:000053">
    <property type="entry name" value="Phenylalanyl-tRNA synthetase mitochondrial"/>
    <property type="match status" value="1"/>
</dbReference>
<dbReference type="eggNOG" id="KOG2783">
    <property type="taxonomic scope" value="Eukaryota"/>
</dbReference>
<keyword evidence="5" id="KW-0547">Nucleotide-binding</keyword>
<dbReference type="InterPro" id="IPR004530">
    <property type="entry name" value="Phe-tRNA-synth_IIc_mito"/>
</dbReference>
<dbReference type="RefSeq" id="XP_003648090.1">
    <property type="nucleotide sequence ID" value="XM_003648042.1"/>
</dbReference>
<dbReference type="OrthoDB" id="4457at2759"/>
<evidence type="ECO:0000259" key="15">
    <source>
        <dbReference type="PROSITE" id="PS50862"/>
    </source>
</evidence>
<dbReference type="NCBIfam" id="TIGR00469">
    <property type="entry name" value="pheS_mito"/>
    <property type="match status" value="1"/>
</dbReference>
<evidence type="ECO:0000256" key="2">
    <source>
        <dbReference type="ARBA" id="ARBA00008226"/>
    </source>
</evidence>
<accession>G8JWQ8</accession>
<evidence type="ECO:0000256" key="14">
    <source>
        <dbReference type="ARBA" id="ARBA00073229"/>
    </source>
</evidence>
<dbReference type="PANTHER" id="PTHR11538">
    <property type="entry name" value="PHENYLALANYL-TRNA SYNTHETASE"/>
    <property type="match status" value="1"/>
</dbReference>
<evidence type="ECO:0000313" key="18">
    <source>
        <dbReference type="Proteomes" id="UP000006790"/>
    </source>
</evidence>
<evidence type="ECO:0000256" key="5">
    <source>
        <dbReference type="ARBA" id="ARBA00022741"/>
    </source>
</evidence>
<keyword evidence="4" id="KW-0436">Ligase</keyword>
<evidence type="ECO:0000256" key="13">
    <source>
        <dbReference type="ARBA" id="ARBA00057761"/>
    </source>
</evidence>
<reference evidence="18" key="1">
    <citation type="journal article" date="2012" name="G3 (Bethesda)">
        <title>Pichia sorbitophila, an interspecies yeast hybrid reveals early steps of genome resolution following polyploidization.</title>
        <authorList>
            <person name="Leh Louis V."/>
            <person name="Despons L."/>
            <person name="Friedrich A."/>
            <person name="Martin T."/>
            <person name="Durrens P."/>
            <person name="Casaregola S."/>
            <person name="Neuveglise C."/>
            <person name="Fairhead C."/>
            <person name="Marck C."/>
            <person name="Cruz J.A."/>
            <person name="Straub M.L."/>
            <person name="Kugler V."/>
            <person name="Sacerdot C."/>
            <person name="Uzunov Z."/>
            <person name="Thierry A."/>
            <person name="Weiss S."/>
            <person name="Bleykasten C."/>
            <person name="De Montigny J."/>
            <person name="Jacques N."/>
            <person name="Jung P."/>
            <person name="Lemaire M."/>
            <person name="Mallet S."/>
            <person name="Morel G."/>
            <person name="Richard G.F."/>
            <person name="Sarkar A."/>
            <person name="Savel G."/>
            <person name="Schacherer J."/>
            <person name="Seret M.L."/>
            <person name="Talla E."/>
            <person name="Samson G."/>
            <person name="Jubin C."/>
            <person name="Poulain J."/>
            <person name="Vacherie B."/>
            <person name="Barbe V."/>
            <person name="Pelletier E."/>
            <person name="Sherman D.J."/>
            <person name="Westhof E."/>
            <person name="Weissenbach J."/>
            <person name="Baret P.V."/>
            <person name="Wincker P."/>
            <person name="Gaillardin C."/>
            <person name="Dujon B."/>
            <person name="Souciet J.L."/>
        </authorList>
    </citation>
    <scope>NUCLEOTIDE SEQUENCE [LARGE SCALE GENOMIC DNA]</scope>
    <source>
        <strain evidence="18">CBS 270.75 / DBVPG 7215 / KCTC 17166 / NRRL Y-17582</strain>
    </source>
</reference>
<feature type="domain" description="Aminoacyl-transfer RNA synthetases class-II family profile" evidence="15">
    <location>
        <begin position="183"/>
        <end position="387"/>
    </location>
</feature>
<evidence type="ECO:0000256" key="10">
    <source>
        <dbReference type="ARBA" id="ARBA00023146"/>
    </source>
</evidence>
<evidence type="ECO:0000256" key="7">
    <source>
        <dbReference type="ARBA" id="ARBA00022917"/>
    </source>
</evidence>
<proteinExistence type="inferred from homology"/>
<comment type="catalytic activity">
    <reaction evidence="12">
        <text>tRNA(Phe) + L-phenylalanine + ATP = L-phenylalanyl-tRNA(Phe) + AMP + diphosphate + H(+)</text>
        <dbReference type="Rhea" id="RHEA:19413"/>
        <dbReference type="Rhea" id="RHEA-COMP:9668"/>
        <dbReference type="Rhea" id="RHEA-COMP:9699"/>
        <dbReference type="ChEBI" id="CHEBI:15378"/>
        <dbReference type="ChEBI" id="CHEBI:30616"/>
        <dbReference type="ChEBI" id="CHEBI:33019"/>
        <dbReference type="ChEBI" id="CHEBI:58095"/>
        <dbReference type="ChEBI" id="CHEBI:78442"/>
        <dbReference type="ChEBI" id="CHEBI:78531"/>
        <dbReference type="ChEBI" id="CHEBI:456215"/>
        <dbReference type="EC" id="6.1.1.20"/>
    </reaction>
</comment>
<dbReference type="GO" id="GO:0000049">
    <property type="term" value="F:tRNA binding"/>
    <property type="evidence" value="ECO:0007669"/>
    <property type="project" value="InterPro"/>
</dbReference>
<dbReference type="EMBL" id="CP002503">
    <property type="protein sequence ID" value="AET41273.1"/>
    <property type="molecule type" value="Genomic_DNA"/>
</dbReference>
<keyword evidence="7" id="KW-0648">Protein biosynthesis</keyword>
<dbReference type="SUPFAM" id="SSF54991">
    <property type="entry name" value="Anticodon-binding domain of PheRS"/>
    <property type="match status" value="1"/>
</dbReference>
<evidence type="ECO:0000256" key="12">
    <source>
        <dbReference type="ARBA" id="ARBA00049255"/>
    </source>
</evidence>
<dbReference type="OMA" id="PISHYPQ"/>
<dbReference type="InterPro" id="IPR006195">
    <property type="entry name" value="aa-tRNA-synth_II"/>
</dbReference>
<dbReference type="CDD" id="cd00496">
    <property type="entry name" value="PheRS_alpha_core"/>
    <property type="match status" value="1"/>
</dbReference>
<dbReference type="InterPro" id="IPR002319">
    <property type="entry name" value="Phenylalanyl-tRNA_Synthase"/>
</dbReference>
<dbReference type="PROSITE" id="PS50862">
    <property type="entry name" value="AA_TRNA_LIGASE_II"/>
    <property type="match status" value="1"/>
</dbReference>